<name>A0A9W6WUV3_9STRA</name>
<feature type="region of interest" description="Disordered" evidence="1">
    <location>
        <begin position="547"/>
        <end position="639"/>
    </location>
</feature>
<feature type="region of interest" description="Disordered" evidence="1">
    <location>
        <begin position="82"/>
        <end position="149"/>
    </location>
</feature>
<comment type="caution">
    <text evidence="2">The sequence shown here is derived from an EMBL/GenBank/DDBJ whole genome shotgun (WGS) entry which is preliminary data.</text>
</comment>
<feature type="region of interest" description="Disordered" evidence="1">
    <location>
        <begin position="839"/>
        <end position="884"/>
    </location>
</feature>
<reference evidence="2" key="1">
    <citation type="submission" date="2023-04" db="EMBL/GenBank/DDBJ databases">
        <title>Phytophthora fragariaefolia NBRC 109709.</title>
        <authorList>
            <person name="Ichikawa N."/>
            <person name="Sato H."/>
            <person name="Tonouchi N."/>
        </authorList>
    </citation>
    <scope>NUCLEOTIDE SEQUENCE</scope>
    <source>
        <strain evidence="2">NBRC 109709</strain>
    </source>
</reference>
<feature type="region of interest" description="Disordered" evidence="1">
    <location>
        <begin position="240"/>
        <end position="261"/>
    </location>
</feature>
<feature type="region of interest" description="Disordered" evidence="1">
    <location>
        <begin position="988"/>
        <end position="1101"/>
    </location>
</feature>
<evidence type="ECO:0000256" key="1">
    <source>
        <dbReference type="SAM" id="MobiDB-lite"/>
    </source>
</evidence>
<dbReference type="OrthoDB" id="168452at2759"/>
<feature type="compositionally biased region" description="Basic and acidic residues" evidence="1">
    <location>
        <begin position="1"/>
        <end position="12"/>
    </location>
</feature>
<protein>
    <submittedName>
        <fullName evidence="2">Unnamed protein product</fullName>
    </submittedName>
</protein>
<feature type="compositionally biased region" description="Basic residues" evidence="1">
    <location>
        <begin position="566"/>
        <end position="578"/>
    </location>
</feature>
<feature type="compositionally biased region" description="Polar residues" evidence="1">
    <location>
        <begin position="250"/>
        <end position="261"/>
    </location>
</feature>
<proteinExistence type="predicted"/>
<sequence>MASAELDNHEGEAGVDVVVEGQSTSGSGDNVNAIEAEAPTVTHEGGNSELLSIPEREQAEAKVGEVRLMVKETGEAAPAIEIQYAEGESQTRTTQISSPAAETDSTEETLSSIINSGGTPVEDQTFAESADPSEVTMSPTNHTDQSPVRDQIPAGPVEATDCNVQEPTDQQAVDVVEPQDGKSTLEHTACEKQASNMKLTPEQESAPLVAKPAGFLDSLTADFAADTKVMWAQIFGPRYEEGDEDKDSQADNQSNADSALGSVSSRLSLKTKLERERKLDEHIQASQRRYRERVLRTTAANNAAAKKNRIKASRRPQTNIPTRSPFELAGLSLTQVRFCTEKALEEVCKCFRRLHATALEQVEEPANIQGVYITQGELEILLRELFDPHELTSSSTIDRRGTIAGPLGFTTALNTGPSEDIPMNTHLQASWFIPFGQLPQLRNLVMKITKRHLNEDKLAILNRHLQKQLTLIPLSPKLQDLVIQLSNYQMKEPPDVPLRQRLRSSFDLAQDLLSCIAVNGTVTTERQTDDYHNFLLFLPVPSERARAHSKSTESLPSAVPSDSAQTRRKSITRKRSKSSSKVTGTRDSGSDDTTQDSNIPKNTPAGSDEVTSTNAAHGSAPSVSDANVNEAPVEGDPFEQPIEQMDDECEKPGSQLQQQLESAIILLRQILPNIDSEVYQDASIYAVNPALENNIDVDSAMSGKLKHFIEALKAIQLQSNGQVSKISASPPTEDEQVLHPPQVEPKFPPPYPESTISGKNDERSDVDTAQTQFPPPYAVTTPSYWAFKPSIPEPKSSIAKLASKSPSIKPTNLRSHFMSKDSPGVGAYNIQRSEKLTFEQRPSFSFGPTGDDYPNHRHTAAGAHSNTSSDKGSVGQSRSRSSLRLRMKSSLAFSPPILQPPEDHQELIDDRVHVASQYDDNHLEASPNNKLLNELPPHYAEGDANEAPDERSDGNELEDLSVETEMDRALRLQQRIFMDEFVQQVVSNQDSPPHFVPRVRNSTDPRRSRSKTYWATSEVSPGIEKLLQRQRRAPSSRKPPAASTSTASKPVHRPGPPRATQHAPKKAPPSPPRQQLDNDQHLAWAARISELYQPTTPAPEQ</sequence>
<feature type="compositionally biased region" description="Low complexity" evidence="1">
    <location>
        <begin position="579"/>
        <end position="597"/>
    </location>
</feature>
<feature type="compositionally biased region" description="Polar residues" evidence="1">
    <location>
        <begin position="552"/>
        <end position="564"/>
    </location>
</feature>
<dbReference type="Proteomes" id="UP001165121">
    <property type="component" value="Unassembled WGS sequence"/>
</dbReference>
<dbReference type="EMBL" id="BSXT01000474">
    <property type="protein sequence ID" value="GMF28333.1"/>
    <property type="molecule type" value="Genomic_DNA"/>
</dbReference>
<feature type="compositionally biased region" description="Polar residues" evidence="1">
    <location>
        <begin position="804"/>
        <end position="814"/>
    </location>
</feature>
<organism evidence="2 3">
    <name type="scientific">Phytophthora fragariaefolia</name>
    <dbReference type="NCBI Taxonomy" id="1490495"/>
    <lineage>
        <taxon>Eukaryota</taxon>
        <taxon>Sar</taxon>
        <taxon>Stramenopiles</taxon>
        <taxon>Oomycota</taxon>
        <taxon>Peronosporomycetes</taxon>
        <taxon>Peronosporales</taxon>
        <taxon>Peronosporaceae</taxon>
        <taxon>Phytophthora</taxon>
    </lineage>
</organism>
<feature type="region of interest" description="Disordered" evidence="1">
    <location>
        <begin position="802"/>
        <end position="826"/>
    </location>
</feature>
<feature type="region of interest" description="Disordered" evidence="1">
    <location>
        <begin position="1"/>
        <end position="31"/>
    </location>
</feature>
<feature type="region of interest" description="Disordered" evidence="1">
    <location>
        <begin position="723"/>
        <end position="777"/>
    </location>
</feature>
<evidence type="ECO:0000313" key="2">
    <source>
        <dbReference type="EMBL" id="GMF28333.1"/>
    </source>
</evidence>
<accession>A0A9W6WUV3</accession>
<keyword evidence="3" id="KW-1185">Reference proteome</keyword>
<feature type="compositionally biased region" description="Polar residues" evidence="1">
    <location>
        <begin position="135"/>
        <end position="148"/>
    </location>
</feature>
<feature type="compositionally biased region" description="Polar residues" evidence="1">
    <location>
        <begin position="864"/>
        <end position="876"/>
    </location>
</feature>
<dbReference type="AlphaFoldDB" id="A0A9W6WUV3"/>
<feature type="compositionally biased region" description="Polar residues" evidence="1">
    <location>
        <begin position="88"/>
        <end position="100"/>
    </location>
</feature>
<feature type="compositionally biased region" description="Pro residues" evidence="1">
    <location>
        <begin position="742"/>
        <end position="752"/>
    </location>
</feature>
<evidence type="ECO:0000313" key="3">
    <source>
        <dbReference type="Proteomes" id="UP001165121"/>
    </source>
</evidence>
<gene>
    <name evidence="2" type="ORF">Pfra01_000583900</name>
</gene>
<feature type="compositionally biased region" description="Polar residues" evidence="1">
    <location>
        <begin position="108"/>
        <end position="118"/>
    </location>
</feature>
<feature type="compositionally biased region" description="Polar residues" evidence="1">
    <location>
        <begin position="598"/>
        <end position="627"/>
    </location>
</feature>
<feature type="region of interest" description="Disordered" evidence="1">
    <location>
        <begin position="922"/>
        <end position="956"/>
    </location>
</feature>